<dbReference type="PANTHER" id="PTHR36832">
    <property type="entry name" value="SLR1174 PROTEIN-RELATED"/>
    <property type="match status" value="1"/>
</dbReference>
<feature type="transmembrane region" description="Helical" evidence="1">
    <location>
        <begin position="197"/>
        <end position="215"/>
    </location>
</feature>
<organism evidence="2 3">
    <name type="scientific">Catellatospora bangladeshensis</name>
    <dbReference type="NCBI Taxonomy" id="310355"/>
    <lineage>
        <taxon>Bacteria</taxon>
        <taxon>Bacillati</taxon>
        <taxon>Actinomycetota</taxon>
        <taxon>Actinomycetes</taxon>
        <taxon>Micromonosporales</taxon>
        <taxon>Micromonosporaceae</taxon>
        <taxon>Catellatospora</taxon>
    </lineage>
</organism>
<comment type="caution">
    <text evidence="2">The sequence shown here is derived from an EMBL/GenBank/DDBJ whole genome shotgun (WGS) entry which is preliminary data.</text>
</comment>
<evidence type="ECO:0000313" key="3">
    <source>
        <dbReference type="Proteomes" id="UP000601223"/>
    </source>
</evidence>
<keyword evidence="1" id="KW-1133">Transmembrane helix</keyword>
<proteinExistence type="predicted"/>
<name>A0A8J3JKR8_9ACTN</name>
<reference evidence="2 3" key="1">
    <citation type="submission" date="2021-01" db="EMBL/GenBank/DDBJ databases">
        <title>Whole genome shotgun sequence of Catellatospora bangladeshensis NBRC 107357.</title>
        <authorList>
            <person name="Komaki H."/>
            <person name="Tamura T."/>
        </authorList>
    </citation>
    <scope>NUCLEOTIDE SEQUENCE [LARGE SCALE GENOMIC DNA]</scope>
    <source>
        <strain evidence="2 3">NBRC 107357</strain>
    </source>
</reference>
<dbReference type="AlphaFoldDB" id="A0A8J3JKR8"/>
<dbReference type="EMBL" id="BONF01000002">
    <property type="protein sequence ID" value="GIF78924.1"/>
    <property type="molecule type" value="Genomic_DNA"/>
</dbReference>
<gene>
    <name evidence="2" type="ORF">Cba03nite_02730</name>
</gene>
<sequence length="287" mass="30943">MGFITATADRLPIRNFTESAGLIRTLGASGFRRFSTYRQATVAATATNTMFGFLRTYVMLAVAGSAAALGGQAAGYDAPRLVTYVWAGQGLIGVVLLWGWTDLADRIRSGDVVTDLLRPVHPVLGYLLPDLGRAAYALLTRFTVPIAVGALAFDMYVPRRAATYPLFALSVLLALLVCFAGRFLANAAAYWLLDSRGVLMTWAVCSGVLGGLYFPIRFLPDWAAAVLYFGTPFPSLLQVPLDVLVERDPPLSQLGLLGLQAGWAVLLLWGCVAVQRRAERRLVVQGG</sequence>
<dbReference type="InterPro" id="IPR010390">
    <property type="entry name" value="ABC-2_transporter-like"/>
</dbReference>
<feature type="transmembrane region" description="Helical" evidence="1">
    <location>
        <begin position="253"/>
        <end position="274"/>
    </location>
</feature>
<keyword evidence="1" id="KW-0812">Transmembrane</keyword>
<keyword evidence="3" id="KW-1185">Reference proteome</keyword>
<evidence type="ECO:0000256" key="1">
    <source>
        <dbReference type="SAM" id="Phobius"/>
    </source>
</evidence>
<accession>A0A8J3JKR8</accession>
<feature type="transmembrane region" description="Helical" evidence="1">
    <location>
        <begin position="134"/>
        <end position="157"/>
    </location>
</feature>
<protein>
    <submittedName>
        <fullName evidence="2">ABC transporter permease</fullName>
    </submittedName>
</protein>
<dbReference type="Pfam" id="PF06182">
    <property type="entry name" value="ABC2_membrane_6"/>
    <property type="match status" value="1"/>
</dbReference>
<dbReference type="PANTHER" id="PTHR36832:SF2">
    <property type="entry name" value="INTEGRAL MEMBRANE PROTEIN"/>
    <property type="match status" value="1"/>
</dbReference>
<keyword evidence="1" id="KW-0472">Membrane</keyword>
<feature type="transmembrane region" description="Helical" evidence="1">
    <location>
        <begin position="164"/>
        <end position="185"/>
    </location>
</feature>
<feature type="transmembrane region" description="Helical" evidence="1">
    <location>
        <begin position="50"/>
        <end position="69"/>
    </location>
</feature>
<dbReference type="Proteomes" id="UP000601223">
    <property type="component" value="Unassembled WGS sequence"/>
</dbReference>
<feature type="transmembrane region" description="Helical" evidence="1">
    <location>
        <begin position="81"/>
        <end position="100"/>
    </location>
</feature>
<evidence type="ECO:0000313" key="2">
    <source>
        <dbReference type="EMBL" id="GIF78924.1"/>
    </source>
</evidence>